<comment type="pathway">
    <text evidence="3">Amino-acid biosynthesis; L-lysine biosynthesis via AAA pathway; L-lysine from L-alpha-aminoadipate (fungal route): step 1/3.</text>
</comment>
<accession>A0A427XKZ6</accession>
<evidence type="ECO:0000256" key="15">
    <source>
        <dbReference type="ARBA" id="ARBA00048260"/>
    </source>
</evidence>
<dbReference type="InterPro" id="IPR009081">
    <property type="entry name" value="PP-bd_ACP"/>
</dbReference>
<dbReference type="InterPro" id="IPR042099">
    <property type="entry name" value="ANL_N_sf"/>
</dbReference>
<evidence type="ECO:0000256" key="11">
    <source>
        <dbReference type="ARBA" id="ARBA00023002"/>
    </source>
</evidence>
<dbReference type="SUPFAM" id="SSF51735">
    <property type="entry name" value="NAD(P)-binding Rossmann-fold domains"/>
    <property type="match status" value="1"/>
</dbReference>
<evidence type="ECO:0000256" key="1">
    <source>
        <dbReference type="ARBA" id="ARBA00001957"/>
    </source>
</evidence>
<dbReference type="Gene3D" id="3.30.300.30">
    <property type="match status" value="1"/>
</dbReference>
<evidence type="ECO:0000256" key="17">
    <source>
        <dbReference type="ARBA" id="ARBA00049537"/>
    </source>
</evidence>
<keyword evidence="9" id="KW-0028">Amino-acid biosynthesis</keyword>
<dbReference type="InterPro" id="IPR045851">
    <property type="entry name" value="AMP-bd_C_sf"/>
</dbReference>
<dbReference type="NCBIfam" id="TIGR01733">
    <property type="entry name" value="AA-adenyl-dom"/>
    <property type="match status" value="1"/>
</dbReference>
<keyword evidence="20" id="KW-1185">Reference proteome</keyword>
<dbReference type="InterPro" id="IPR010080">
    <property type="entry name" value="Thioester_reductase-like_dom"/>
</dbReference>
<dbReference type="GeneID" id="39586014"/>
<dbReference type="InterPro" id="IPR036291">
    <property type="entry name" value="NAD(P)-bd_dom_sf"/>
</dbReference>
<dbReference type="GO" id="GO:0019878">
    <property type="term" value="P:lysine biosynthetic process via aminoadipic acid"/>
    <property type="evidence" value="ECO:0007669"/>
    <property type="project" value="UniProtKB-UniPathway"/>
</dbReference>
<dbReference type="InterPro" id="IPR014397">
    <property type="entry name" value="Lys2"/>
</dbReference>
<dbReference type="Proteomes" id="UP000279236">
    <property type="component" value="Unassembled WGS sequence"/>
</dbReference>
<dbReference type="InterPro" id="IPR013120">
    <property type="entry name" value="FAR_NAD-bd"/>
</dbReference>
<dbReference type="PANTHER" id="PTHR44845:SF1">
    <property type="entry name" value="L-2-AMINOADIPATE REDUCTASE"/>
    <property type="match status" value="1"/>
</dbReference>
<dbReference type="EC" id="1.2.1.31" evidence="6"/>
<dbReference type="EMBL" id="RSCE01000010">
    <property type="protein sequence ID" value="RSH79424.1"/>
    <property type="molecule type" value="Genomic_DNA"/>
</dbReference>
<evidence type="ECO:0000259" key="18">
    <source>
        <dbReference type="PROSITE" id="PS50075"/>
    </source>
</evidence>
<dbReference type="NCBIfam" id="TIGR03443">
    <property type="entry name" value="alpha_am_amid"/>
    <property type="match status" value="1"/>
</dbReference>
<dbReference type="RefSeq" id="XP_028474571.1">
    <property type="nucleotide sequence ID" value="XM_028617264.1"/>
</dbReference>
<protein>
    <recommendedName>
        <fullName evidence="14">Alpha-aminoadipate reductase</fullName>
        <ecNumber evidence="6">1.2.1.31</ecNumber>
        <ecNumber evidence="5">1.2.1.95</ecNumber>
    </recommendedName>
    <alternativeName>
        <fullName evidence="13">L-aminoadipate-semialdehyde dehydrogenase</fullName>
    </alternativeName>
</protein>
<name>A0A427XKZ6_9TREE</name>
<dbReference type="Gene3D" id="3.30.559.30">
    <property type="entry name" value="Nonribosomal peptide synthetase, condensation domain"/>
    <property type="match status" value="1"/>
</dbReference>
<evidence type="ECO:0000256" key="10">
    <source>
        <dbReference type="ARBA" id="ARBA00022857"/>
    </source>
</evidence>
<dbReference type="PROSITE" id="PS00455">
    <property type="entry name" value="AMP_BINDING"/>
    <property type="match status" value="1"/>
</dbReference>
<keyword evidence="7" id="KW-0596">Phosphopantetheine</keyword>
<comment type="cofactor">
    <cofactor evidence="1">
        <name>pantetheine 4'-phosphate</name>
        <dbReference type="ChEBI" id="CHEBI:47942"/>
    </cofactor>
</comment>
<comment type="catalytic activity">
    <reaction evidence="17">
        <text>(S)-2-amino-6-oxohexanoate + NADP(+) + H2O = L-2-aminoadipate + NADPH + 2 H(+)</text>
        <dbReference type="Rhea" id="RHEA:12304"/>
        <dbReference type="ChEBI" id="CHEBI:15377"/>
        <dbReference type="ChEBI" id="CHEBI:15378"/>
        <dbReference type="ChEBI" id="CHEBI:57783"/>
        <dbReference type="ChEBI" id="CHEBI:58321"/>
        <dbReference type="ChEBI" id="CHEBI:58349"/>
        <dbReference type="ChEBI" id="CHEBI:58672"/>
        <dbReference type="EC" id="1.2.1.31"/>
    </reaction>
</comment>
<keyword evidence="12" id="KW-0457">Lysine biosynthesis</keyword>
<gene>
    <name evidence="19" type="primary">LYS2</name>
    <name evidence="19" type="ORF">EHS24_001471</name>
</gene>
<dbReference type="EC" id="1.2.1.95" evidence="5"/>
<dbReference type="PROSITE" id="PS00012">
    <property type="entry name" value="PHOSPHOPANTETHEINE"/>
    <property type="match status" value="1"/>
</dbReference>
<dbReference type="OrthoDB" id="329835at2759"/>
<evidence type="ECO:0000313" key="19">
    <source>
        <dbReference type="EMBL" id="RSH79424.1"/>
    </source>
</evidence>
<keyword evidence="11" id="KW-0560">Oxidoreductase</keyword>
<dbReference type="PANTHER" id="PTHR44845">
    <property type="entry name" value="CARRIER DOMAIN-CONTAINING PROTEIN"/>
    <property type="match status" value="1"/>
</dbReference>
<dbReference type="InterPro" id="IPR020806">
    <property type="entry name" value="PKS_PP-bd"/>
</dbReference>
<evidence type="ECO:0000313" key="20">
    <source>
        <dbReference type="Proteomes" id="UP000279236"/>
    </source>
</evidence>
<dbReference type="CDD" id="cd05235">
    <property type="entry name" value="SDR_e1"/>
    <property type="match status" value="1"/>
</dbReference>
<dbReference type="NCBIfam" id="TIGR01746">
    <property type="entry name" value="Thioester-redct"/>
    <property type="match status" value="1"/>
</dbReference>
<dbReference type="Gene3D" id="3.40.50.720">
    <property type="entry name" value="NAD(P)-binding Rossmann-like Domain"/>
    <property type="match status" value="1"/>
</dbReference>
<keyword evidence="8" id="KW-0597">Phosphoprotein</keyword>
<comment type="function">
    <text evidence="2">Catalyzes the activation of alpha-aminoadipate by ATP-dependent adenylation and the reduction of activated alpha-aminoadipate by NADPH. The activated alpha-aminoadipate is bound to the phosphopantheinyl group of the enzyme itself before it is reduced to (S)-2-amino-6-oxohexanoate.</text>
</comment>
<evidence type="ECO:0000256" key="7">
    <source>
        <dbReference type="ARBA" id="ARBA00022450"/>
    </source>
</evidence>
<dbReference type="SUPFAM" id="SSF47336">
    <property type="entry name" value="ACP-like"/>
    <property type="match status" value="1"/>
</dbReference>
<dbReference type="InterPro" id="IPR006162">
    <property type="entry name" value="Ppantetheine_attach_site"/>
</dbReference>
<comment type="catalytic activity">
    <reaction evidence="16">
        <text>(S)-2-amino-6-oxohexanoate + NAD(+) + H2O = L-2-aminoadipate + NADH + 2 H(+)</text>
        <dbReference type="Rhea" id="RHEA:12308"/>
        <dbReference type="ChEBI" id="CHEBI:15377"/>
        <dbReference type="ChEBI" id="CHEBI:15378"/>
        <dbReference type="ChEBI" id="CHEBI:57540"/>
        <dbReference type="ChEBI" id="CHEBI:57945"/>
        <dbReference type="ChEBI" id="CHEBI:58321"/>
        <dbReference type="ChEBI" id="CHEBI:58672"/>
        <dbReference type="EC" id="1.2.1.31"/>
    </reaction>
</comment>
<evidence type="ECO:0000256" key="4">
    <source>
        <dbReference type="ARBA" id="ARBA00006432"/>
    </source>
</evidence>
<comment type="caution">
    <text evidence="19">The sequence shown here is derived from an EMBL/GenBank/DDBJ whole genome shotgun (WGS) entry which is preliminary data.</text>
</comment>
<evidence type="ECO:0000256" key="2">
    <source>
        <dbReference type="ARBA" id="ARBA00003499"/>
    </source>
</evidence>
<reference evidence="19 20" key="1">
    <citation type="submission" date="2018-11" db="EMBL/GenBank/DDBJ databases">
        <title>Genome sequence of Apiotrichum porosum DSM 27194.</title>
        <authorList>
            <person name="Aliyu H."/>
            <person name="Gorte O."/>
            <person name="Ochsenreither K."/>
        </authorList>
    </citation>
    <scope>NUCLEOTIDE SEQUENCE [LARGE SCALE GENOMIC DNA]</scope>
    <source>
        <strain evidence="19 20">DSM 27194</strain>
    </source>
</reference>
<feature type="domain" description="Carrier" evidence="18">
    <location>
        <begin position="878"/>
        <end position="955"/>
    </location>
</feature>
<comment type="similarity">
    <text evidence="4">Belongs to the ATP-dependent AMP-binding enzyme family.</text>
</comment>
<dbReference type="Pfam" id="PF00550">
    <property type="entry name" value="PP-binding"/>
    <property type="match status" value="1"/>
</dbReference>
<dbReference type="SUPFAM" id="SSF52777">
    <property type="entry name" value="CoA-dependent acyltransferases"/>
    <property type="match status" value="1"/>
</dbReference>
<dbReference type="Pfam" id="PF07993">
    <property type="entry name" value="NAD_binding_4"/>
    <property type="match status" value="1"/>
</dbReference>
<organism evidence="19 20">
    <name type="scientific">Apiotrichum porosum</name>
    <dbReference type="NCBI Taxonomy" id="105984"/>
    <lineage>
        <taxon>Eukaryota</taxon>
        <taxon>Fungi</taxon>
        <taxon>Dikarya</taxon>
        <taxon>Basidiomycota</taxon>
        <taxon>Agaricomycotina</taxon>
        <taxon>Tremellomycetes</taxon>
        <taxon>Trichosporonales</taxon>
        <taxon>Trichosporonaceae</taxon>
        <taxon>Apiotrichum</taxon>
    </lineage>
</organism>
<evidence type="ECO:0000256" key="5">
    <source>
        <dbReference type="ARBA" id="ARBA00012913"/>
    </source>
</evidence>
<evidence type="ECO:0000256" key="14">
    <source>
        <dbReference type="ARBA" id="ARBA00032195"/>
    </source>
</evidence>
<dbReference type="Gene3D" id="3.40.50.12780">
    <property type="entry name" value="N-terminal domain of ligase-like"/>
    <property type="match status" value="1"/>
</dbReference>
<dbReference type="Pfam" id="PF00501">
    <property type="entry name" value="AMP-binding"/>
    <property type="match status" value="1"/>
</dbReference>
<evidence type="ECO:0000256" key="3">
    <source>
        <dbReference type="ARBA" id="ARBA00004827"/>
    </source>
</evidence>
<sequence length="1408" mass="152908">MASSAPADVKAVLDRWSKRLGTLPSLALPTDYPRPTPAKMVESIQTLSLPASLTPPLMHLTVEFSSLFPSAPLPTPYHLLLTSFVILLFRYTPDPSMVLCTSVPGTSTPILLKLDLTAEMTFYDVLRQVMEREEDAAADVLPISTLISHLKPEGPLYRVRFFDSTHIDADPSGSLTTDLTLFLLASDKQGQATRSAMPSLYLNLTYNSLLFTQSRIQSVLDSLLQLLRSASSADAAHPIGSLSLRTESQVGVLPDPSSDLDWCGFVGAIPDIFSANAKANPDRTCVVQCEQAEGQGILDGPSKGRRVFTYRQIDEASNVLAHSLVKNGLQPGEVVMVYAARSVDMVVCVMGILKAGGVFSVVDPAYPPTRQVVYLQVSTPRALLVISSAGVLSPTVSDYIKEKLDLRLHVPAIEMTATGITGSPKGTAEDILAPFQQFSQTPAGVVLGPDSPATLSFTSGSTGIPKGVKGRHYSLTHFFPWMAQRFGLSNDSRFTMLSGIAHDPIQRDMFTPLFLGASLYVPTADDIGTPGRLAEWMDDNEVTITHLTPAMGQLLSAQATRQIPSLRNAFFVGDVLTKRDCHRLQSLAKNVCIINMYGTTETQRAVSYFAIPSVNEDMTFLSTQKDLIPAGQGMIDVQLLVVNRTDRNVPCAVGEMGEIYVRSGGLAEGYLDPNATAEKFVTNWFTEGVEREDTLVQTNPAAAQHWFGIRDRMYRSGDLGRYLPDGRVECTGRADDQIKIRGFRIELGEIDTHLSRHPLVRENVTLVRRDKDEEKVLVSYFVPNDGPELDGMASASEGGGDDEEVDLKQEMIRGVRRYRRLIRDIREHLKKKLPSYAVPAVYFPLSKLPLNPNGKIDKPALPFPDTALAAAPSAKANGNLTPVQKTIHDVWLRLLPSPPPSIAIDENFFDLGGHSILATRLIFEIRKAFVVDAPLGLVFEKPTIAAQAAAIEELTTEGMNAADSGAAPAAPEEVPYADDVAALSAQLPKVFEPLPADFASKKLTVFLTGATGFLGAFILRDLLQRRVAKVICLVRAKTTEDGLARLRDSGEGRGVWDEAWVTEGRVEAVVGDLSDEHFGLSQAEWDRVAAESDAVLHNGAVVHWVYPYAKMRAANVLSTMTTLELCSTTKPKLYSFISSTAVLDNEGFVRKSDEIISAGGAGLSEADDLEDARTGLDTGYGQSKWVAEKIIMEASKRGLSGHIIRPSYILGDSTTAVTNTDDFIWRMVKGCLQLGLIPDINNTLNLCPVDHVALLASLSAQSVSPDAAFKVIHVAGHPRLRFNDLLGALLTYGYPVKRVEYIQWRTKLEHHVLETQDNALFPLLHFVLDDLPTSTKAVELDDSNAQALAISGGEAPTSGVTEDLIGLYIAWLIRAGFMEAPTTGEGKPLPVLTGGVSRAIGRTTAGQA</sequence>
<dbReference type="InterPro" id="IPR000873">
    <property type="entry name" value="AMP-dep_synth/lig_dom"/>
</dbReference>
<dbReference type="UniPathway" id="UPA00033">
    <property type="reaction ID" value="UER00032"/>
</dbReference>
<evidence type="ECO:0000256" key="12">
    <source>
        <dbReference type="ARBA" id="ARBA00023154"/>
    </source>
</evidence>
<dbReference type="PIRSF" id="PIRSF001617">
    <property type="entry name" value="Alpha-AR"/>
    <property type="match status" value="1"/>
</dbReference>
<dbReference type="STRING" id="105984.A0A427XKZ6"/>
<evidence type="ECO:0000256" key="8">
    <source>
        <dbReference type="ARBA" id="ARBA00022553"/>
    </source>
</evidence>
<evidence type="ECO:0000256" key="16">
    <source>
        <dbReference type="ARBA" id="ARBA00048414"/>
    </source>
</evidence>
<dbReference type="Gene3D" id="1.10.1200.10">
    <property type="entry name" value="ACP-like"/>
    <property type="match status" value="1"/>
</dbReference>
<dbReference type="PROSITE" id="PS50075">
    <property type="entry name" value="CARRIER"/>
    <property type="match status" value="1"/>
</dbReference>
<evidence type="ECO:0000256" key="13">
    <source>
        <dbReference type="ARBA" id="ARBA00031335"/>
    </source>
</evidence>
<dbReference type="SMART" id="SM00823">
    <property type="entry name" value="PKS_PP"/>
    <property type="match status" value="1"/>
</dbReference>
<comment type="catalytic activity">
    <reaction evidence="15">
        <text>(S)-2-amino-6-oxohexanoate + AMP + diphosphate + NADP(+) = L-2-aminoadipate + ATP + NADPH + H(+)</text>
        <dbReference type="Rhea" id="RHEA:46936"/>
        <dbReference type="ChEBI" id="CHEBI:15378"/>
        <dbReference type="ChEBI" id="CHEBI:30616"/>
        <dbReference type="ChEBI" id="CHEBI:33019"/>
        <dbReference type="ChEBI" id="CHEBI:57783"/>
        <dbReference type="ChEBI" id="CHEBI:58321"/>
        <dbReference type="ChEBI" id="CHEBI:58349"/>
        <dbReference type="ChEBI" id="CHEBI:58672"/>
        <dbReference type="ChEBI" id="CHEBI:456215"/>
        <dbReference type="EC" id="1.2.1.95"/>
    </reaction>
</comment>
<dbReference type="InterPro" id="IPR020845">
    <property type="entry name" value="AMP-binding_CS"/>
</dbReference>
<dbReference type="GO" id="GO:0031177">
    <property type="term" value="F:phosphopantetheine binding"/>
    <property type="evidence" value="ECO:0007669"/>
    <property type="project" value="InterPro"/>
</dbReference>
<evidence type="ECO:0000256" key="9">
    <source>
        <dbReference type="ARBA" id="ARBA00022605"/>
    </source>
</evidence>
<proteinExistence type="inferred from homology"/>
<dbReference type="SUPFAM" id="SSF56801">
    <property type="entry name" value="Acetyl-CoA synthetase-like"/>
    <property type="match status" value="1"/>
</dbReference>
<dbReference type="InterPro" id="IPR010071">
    <property type="entry name" value="AA_adenyl_dom"/>
</dbReference>
<keyword evidence="10" id="KW-0521">NADP</keyword>
<dbReference type="GO" id="GO:0004043">
    <property type="term" value="F:L-aminoadipate-semialdehyde dehydrogenase [NAD(P)+] activity"/>
    <property type="evidence" value="ECO:0007669"/>
    <property type="project" value="UniProtKB-EC"/>
</dbReference>
<evidence type="ECO:0000256" key="6">
    <source>
        <dbReference type="ARBA" id="ARBA00013073"/>
    </source>
</evidence>
<dbReference type="InterPro" id="IPR036736">
    <property type="entry name" value="ACP-like_sf"/>
</dbReference>